<protein>
    <submittedName>
        <fullName evidence="9">Exopolysaccharide synthesis membrane protein H (Exosortase)</fullName>
    </submittedName>
</protein>
<feature type="transmembrane region" description="Helical" evidence="8">
    <location>
        <begin position="254"/>
        <end position="277"/>
    </location>
</feature>
<feature type="transmembrane region" description="Helical" evidence="8">
    <location>
        <begin position="42"/>
        <end position="58"/>
    </location>
</feature>
<dbReference type="GO" id="GO:0005886">
    <property type="term" value="C:plasma membrane"/>
    <property type="evidence" value="ECO:0007669"/>
    <property type="project" value="UniProtKB-SubCell"/>
</dbReference>
<evidence type="ECO:0000256" key="8">
    <source>
        <dbReference type="SAM" id="Phobius"/>
    </source>
</evidence>
<proteinExistence type="predicted"/>
<feature type="transmembrane region" description="Helical" evidence="8">
    <location>
        <begin position="97"/>
        <end position="115"/>
    </location>
</feature>
<evidence type="ECO:0000256" key="2">
    <source>
        <dbReference type="ARBA" id="ARBA00022475"/>
    </source>
</evidence>
<evidence type="ECO:0000256" key="5">
    <source>
        <dbReference type="ARBA" id="ARBA00022801"/>
    </source>
</evidence>
<dbReference type="EMBL" id="OJIN01000182">
    <property type="protein sequence ID" value="SPD74996.1"/>
    <property type="molecule type" value="Genomic_DNA"/>
</dbReference>
<dbReference type="Pfam" id="PF09721">
    <property type="entry name" value="Exosortase_EpsH"/>
    <property type="match status" value="1"/>
</dbReference>
<name>A0A445MZU3_9BACT</name>
<keyword evidence="3" id="KW-0645">Protease</keyword>
<feature type="transmembrane region" description="Helical" evidence="8">
    <location>
        <begin position="217"/>
        <end position="242"/>
    </location>
</feature>
<keyword evidence="6 8" id="KW-1133">Transmembrane helix</keyword>
<keyword evidence="4 8" id="KW-0812">Transmembrane</keyword>
<dbReference type="NCBIfam" id="TIGR04178">
    <property type="entry name" value="exo_archaeo"/>
    <property type="match status" value="1"/>
</dbReference>
<dbReference type="GO" id="GO:0008233">
    <property type="term" value="F:peptidase activity"/>
    <property type="evidence" value="ECO:0007669"/>
    <property type="project" value="UniProtKB-KW"/>
</dbReference>
<keyword evidence="5" id="KW-0378">Hydrolase</keyword>
<dbReference type="InterPro" id="IPR026392">
    <property type="entry name" value="Exo/Archaeosortase_dom"/>
</dbReference>
<organism evidence="9">
    <name type="scientific">uncultured Desulfobacterium sp</name>
    <dbReference type="NCBI Taxonomy" id="201089"/>
    <lineage>
        <taxon>Bacteria</taxon>
        <taxon>Pseudomonadati</taxon>
        <taxon>Thermodesulfobacteriota</taxon>
        <taxon>Desulfobacteria</taxon>
        <taxon>Desulfobacterales</taxon>
        <taxon>Desulfobacteriaceae</taxon>
        <taxon>Desulfobacterium</taxon>
        <taxon>environmental samples</taxon>
    </lineage>
</organism>
<feature type="transmembrane region" description="Helical" evidence="8">
    <location>
        <begin position="188"/>
        <end position="205"/>
    </location>
</feature>
<dbReference type="InterPro" id="IPR013426">
    <property type="entry name" value="EpsH-like"/>
</dbReference>
<feature type="transmembrane region" description="Helical" evidence="8">
    <location>
        <begin position="74"/>
        <end position="91"/>
    </location>
</feature>
<keyword evidence="7 8" id="KW-0472">Membrane</keyword>
<dbReference type="NCBIfam" id="TIGR02602">
    <property type="entry name" value="8TM_EpsH"/>
    <property type="match status" value="1"/>
</dbReference>
<evidence type="ECO:0000256" key="7">
    <source>
        <dbReference type="ARBA" id="ARBA00023136"/>
    </source>
</evidence>
<comment type="subcellular location">
    <subcellularLocation>
        <location evidence="1">Cell membrane</location>
        <topology evidence="1">Multi-pass membrane protein</topology>
    </subcellularLocation>
</comment>
<evidence type="ECO:0000256" key="3">
    <source>
        <dbReference type="ARBA" id="ARBA00022670"/>
    </source>
</evidence>
<feature type="transmembrane region" description="Helical" evidence="8">
    <location>
        <begin position="147"/>
        <end position="167"/>
    </location>
</feature>
<dbReference type="InterPro" id="IPR019127">
    <property type="entry name" value="Exosortase"/>
</dbReference>
<reference evidence="9" key="1">
    <citation type="submission" date="2018-01" db="EMBL/GenBank/DDBJ databases">
        <authorList>
            <person name="Regsiter A."/>
            <person name="William W."/>
        </authorList>
    </citation>
    <scope>NUCLEOTIDE SEQUENCE</scope>
    <source>
        <strain evidence="9">TRIP AH-1</strain>
    </source>
</reference>
<sequence>MNPSKYSNHISAFLLILMVSTFIFAFYPAWKNLILAWSSSDEYSHGFLMVPVALYIVWRKKAKLVSMKIQPSNWGLAFIIFSLSCYLFAYFAEISTLSSLSIVLVIIGTLLYLLGYPILKELFFPIFLLLFMIPIPAQIYSSLTVPLQLFVSKVSVAIAALLGVPIYREGNVLHLPDRTLQVVHACSGLRSMISLLTLSAVFGYLTLRSDALRTVLFISGIPVSILVNIFRVLLLVIAFYYFRFDLTTGTVHTVFGMLIFVLALISLFAIKGALSLWDKSATPE</sequence>
<gene>
    <name evidence="9" type="primary">epsH</name>
    <name evidence="9" type="ORF">PITCH_A400031</name>
</gene>
<evidence type="ECO:0000256" key="6">
    <source>
        <dbReference type="ARBA" id="ARBA00022989"/>
    </source>
</evidence>
<feature type="transmembrane region" description="Helical" evidence="8">
    <location>
        <begin position="12"/>
        <end position="30"/>
    </location>
</feature>
<dbReference type="AlphaFoldDB" id="A0A445MZU3"/>
<dbReference type="GO" id="GO:0006508">
    <property type="term" value="P:proteolysis"/>
    <property type="evidence" value="ECO:0007669"/>
    <property type="project" value="UniProtKB-KW"/>
</dbReference>
<evidence type="ECO:0000256" key="4">
    <source>
        <dbReference type="ARBA" id="ARBA00022692"/>
    </source>
</evidence>
<evidence type="ECO:0000313" key="9">
    <source>
        <dbReference type="EMBL" id="SPD74996.1"/>
    </source>
</evidence>
<evidence type="ECO:0000256" key="1">
    <source>
        <dbReference type="ARBA" id="ARBA00004651"/>
    </source>
</evidence>
<keyword evidence="2" id="KW-1003">Cell membrane</keyword>
<accession>A0A445MZU3</accession>
<feature type="transmembrane region" description="Helical" evidence="8">
    <location>
        <begin position="122"/>
        <end position="141"/>
    </location>
</feature>